<evidence type="ECO:0000313" key="7">
    <source>
        <dbReference type="Proteomes" id="UP000035909"/>
    </source>
</evidence>
<dbReference type="PANTHER" id="PTHR47892">
    <property type="entry name" value="UNIVERSAL STRESS PROTEIN E"/>
    <property type="match status" value="1"/>
</dbReference>
<feature type="domain" description="UspA" evidence="5">
    <location>
        <begin position="3"/>
        <end position="143"/>
    </location>
</feature>
<keyword evidence="7" id="KW-1185">Reference proteome</keyword>
<comment type="subcellular location">
    <subcellularLocation>
        <location evidence="1">Cytoplasm</location>
    </subcellularLocation>
</comment>
<evidence type="ECO:0000313" key="6">
    <source>
        <dbReference type="EMBL" id="KLV10157.1"/>
    </source>
</evidence>
<dbReference type="CDD" id="cd00293">
    <property type="entry name" value="USP-like"/>
    <property type="match status" value="1"/>
</dbReference>
<dbReference type="EMBL" id="LDOU01000006">
    <property type="protein sequence ID" value="KLV10157.1"/>
    <property type="molecule type" value="Genomic_DNA"/>
</dbReference>
<dbReference type="RefSeq" id="WP_047884320.1">
    <property type="nucleotide sequence ID" value="NZ_LDOU01000006.1"/>
</dbReference>
<dbReference type="AlphaFoldDB" id="A0A0J1K718"/>
<dbReference type="STRING" id="320778.ABT57_06140"/>
<comment type="similarity">
    <text evidence="2">Belongs to the universal stress protein A family.</text>
</comment>
<keyword evidence="3" id="KW-0963">Cytoplasm</keyword>
<evidence type="ECO:0000256" key="4">
    <source>
        <dbReference type="ARBA" id="ARBA00037131"/>
    </source>
</evidence>
<dbReference type="Gene3D" id="3.40.50.12370">
    <property type="match status" value="1"/>
</dbReference>
<protein>
    <submittedName>
        <fullName evidence="6">Universal stress protein family 1</fullName>
    </submittedName>
</protein>
<evidence type="ECO:0000256" key="3">
    <source>
        <dbReference type="ARBA" id="ARBA00022490"/>
    </source>
</evidence>
<dbReference type="GO" id="GO:0005737">
    <property type="term" value="C:cytoplasm"/>
    <property type="evidence" value="ECO:0007669"/>
    <property type="project" value="UniProtKB-SubCell"/>
</dbReference>
<dbReference type="PATRIC" id="fig|320778.3.peg.1326"/>
<comment type="caution">
    <text evidence="6">The sequence shown here is derived from an EMBL/GenBank/DDBJ whole genome shotgun (WGS) entry which is preliminary data.</text>
</comment>
<organism evidence="6 7">
    <name type="scientific">Photobacterium ganghwense</name>
    <dbReference type="NCBI Taxonomy" id="320778"/>
    <lineage>
        <taxon>Bacteria</taxon>
        <taxon>Pseudomonadati</taxon>
        <taxon>Pseudomonadota</taxon>
        <taxon>Gammaproteobacteria</taxon>
        <taxon>Vibrionales</taxon>
        <taxon>Vibrionaceae</taxon>
        <taxon>Photobacterium</taxon>
    </lineage>
</organism>
<sequence length="313" mass="35239">MSFQHLLLPVSPEQTLGDAYHEALQIADTKSAKVTLVTVIENIDELKEISHYSCTALSLLDKVTKVSHQALERHVHCLKVKYPSIKFSVIVRLGIPFVEIIKVANEFKADLIVIDTRCQNKTQACQRGSTIRHLMRKSAIPIWSCAIHHTPIRRIGVAVDVSSSEHSTFNEKILSLALEVCVSTRAEMILLHAWRLDLEGFFRKWGSYRDLDIDLIAKEMRSDRVKRMKSLLAPYKDSSVTQQIKILEGEAKVVIPRFVMEQEIDMMIMGSLSRTGIAGFLMGNTAESMLDKLTCSVLTLKPDAFHSPVLGKK</sequence>
<evidence type="ECO:0000259" key="5">
    <source>
        <dbReference type="Pfam" id="PF00582"/>
    </source>
</evidence>
<name>A0A0J1K718_9GAMM</name>
<gene>
    <name evidence="6" type="ORF">ABT57_06140</name>
</gene>
<proteinExistence type="inferred from homology"/>
<feature type="domain" description="UspA" evidence="5">
    <location>
        <begin position="152"/>
        <end position="300"/>
    </location>
</feature>
<comment type="function">
    <text evidence="4">Required for resistance to DNA-damaging agents.</text>
</comment>
<dbReference type="Pfam" id="PF00582">
    <property type="entry name" value="Usp"/>
    <property type="match status" value="2"/>
</dbReference>
<reference evidence="6 7" key="1">
    <citation type="submission" date="2015-05" db="EMBL/GenBank/DDBJ databases">
        <title>Photobacterium galathea sp. nov.</title>
        <authorList>
            <person name="Machado H."/>
            <person name="Gram L."/>
        </authorList>
    </citation>
    <scope>NUCLEOTIDE SEQUENCE [LARGE SCALE GENOMIC DNA]</scope>
    <source>
        <strain evidence="6 7">DSM 22954</strain>
    </source>
</reference>
<evidence type="ECO:0000256" key="2">
    <source>
        <dbReference type="ARBA" id="ARBA00008791"/>
    </source>
</evidence>
<dbReference type="PANTHER" id="PTHR47892:SF1">
    <property type="entry name" value="UNIVERSAL STRESS PROTEIN E"/>
    <property type="match status" value="1"/>
</dbReference>
<dbReference type="OrthoDB" id="239260at2"/>
<dbReference type="Proteomes" id="UP000035909">
    <property type="component" value="Unassembled WGS sequence"/>
</dbReference>
<accession>A0A0J1K718</accession>
<dbReference type="SUPFAM" id="SSF52402">
    <property type="entry name" value="Adenine nucleotide alpha hydrolases-like"/>
    <property type="match status" value="2"/>
</dbReference>
<dbReference type="InterPro" id="IPR006016">
    <property type="entry name" value="UspA"/>
</dbReference>
<evidence type="ECO:0000256" key="1">
    <source>
        <dbReference type="ARBA" id="ARBA00004496"/>
    </source>
</evidence>